<name>A0A0K2UX28_LEPSM</name>
<sequence>MISCYCCDVVALILLFSVGGREGIACSN</sequence>
<proteinExistence type="predicted"/>
<accession>A0A0K2UX28</accession>
<protein>
    <submittedName>
        <fullName evidence="1">Uncharacterized protein</fullName>
    </submittedName>
</protein>
<evidence type="ECO:0000313" key="1">
    <source>
        <dbReference type="EMBL" id="CDW42432.1"/>
    </source>
</evidence>
<organism evidence="1">
    <name type="scientific">Lepeophtheirus salmonis</name>
    <name type="common">Salmon louse</name>
    <name type="synonym">Caligus salmonis</name>
    <dbReference type="NCBI Taxonomy" id="72036"/>
    <lineage>
        <taxon>Eukaryota</taxon>
        <taxon>Metazoa</taxon>
        <taxon>Ecdysozoa</taxon>
        <taxon>Arthropoda</taxon>
        <taxon>Crustacea</taxon>
        <taxon>Multicrustacea</taxon>
        <taxon>Hexanauplia</taxon>
        <taxon>Copepoda</taxon>
        <taxon>Siphonostomatoida</taxon>
        <taxon>Caligidae</taxon>
        <taxon>Lepeophtheirus</taxon>
    </lineage>
</organism>
<dbReference type="EMBL" id="HACA01025071">
    <property type="protein sequence ID" value="CDW42432.1"/>
    <property type="molecule type" value="Transcribed_RNA"/>
</dbReference>
<dbReference type="AlphaFoldDB" id="A0A0K2UX28"/>
<reference evidence="1" key="1">
    <citation type="submission" date="2014-05" db="EMBL/GenBank/DDBJ databases">
        <authorList>
            <person name="Chronopoulou M."/>
        </authorList>
    </citation>
    <scope>NUCLEOTIDE SEQUENCE</scope>
    <source>
        <tissue evidence="1">Whole organism</tissue>
    </source>
</reference>